<reference evidence="1 2" key="1">
    <citation type="journal article" date="2019" name="G3 (Bethesda)">
        <title>Sequencing of a Wild Apple (Malus baccata) Genome Unravels the Differences Between Cultivated and Wild Apple Species Regarding Disease Resistance and Cold Tolerance.</title>
        <authorList>
            <person name="Chen X."/>
        </authorList>
    </citation>
    <scope>NUCLEOTIDE SEQUENCE [LARGE SCALE GENOMIC DNA]</scope>
    <source>
        <strain evidence="2">cv. Shandingzi</strain>
        <tissue evidence="1">Leaves</tissue>
    </source>
</reference>
<protein>
    <submittedName>
        <fullName evidence="1">Uncharacterized protein</fullName>
    </submittedName>
</protein>
<evidence type="ECO:0000313" key="1">
    <source>
        <dbReference type="EMBL" id="TQD78195.1"/>
    </source>
</evidence>
<sequence>MQKYFLNMVSFSDIPIYLPIDSPLLYSIERPEVNMNVHEAENESENLMPIL</sequence>
<name>A0A540KVD5_MALBA</name>
<dbReference type="Proteomes" id="UP000315295">
    <property type="component" value="Unassembled WGS sequence"/>
</dbReference>
<dbReference type="AlphaFoldDB" id="A0A540KVD5"/>
<gene>
    <name evidence="1" type="ORF">C1H46_036267</name>
</gene>
<comment type="caution">
    <text evidence="1">The sequence shown here is derived from an EMBL/GenBank/DDBJ whole genome shotgun (WGS) entry which is preliminary data.</text>
</comment>
<proteinExistence type="predicted"/>
<keyword evidence="2" id="KW-1185">Reference proteome</keyword>
<organism evidence="1 2">
    <name type="scientific">Malus baccata</name>
    <name type="common">Siberian crab apple</name>
    <name type="synonym">Pyrus baccata</name>
    <dbReference type="NCBI Taxonomy" id="106549"/>
    <lineage>
        <taxon>Eukaryota</taxon>
        <taxon>Viridiplantae</taxon>
        <taxon>Streptophyta</taxon>
        <taxon>Embryophyta</taxon>
        <taxon>Tracheophyta</taxon>
        <taxon>Spermatophyta</taxon>
        <taxon>Magnoliopsida</taxon>
        <taxon>eudicotyledons</taxon>
        <taxon>Gunneridae</taxon>
        <taxon>Pentapetalae</taxon>
        <taxon>rosids</taxon>
        <taxon>fabids</taxon>
        <taxon>Rosales</taxon>
        <taxon>Rosaceae</taxon>
        <taxon>Amygdaloideae</taxon>
        <taxon>Maleae</taxon>
        <taxon>Malus</taxon>
    </lineage>
</organism>
<evidence type="ECO:0000313" key="2">
    <source>
        <dbReference type="Proteomes" id="UP000315295"/>
    </source>
</evidence>
<accession>A0A540KVD5</accession>
<dbReference type="EMBL" id="VIEB01000920">
    <property type="protein sequence ID" value="TQD78195.1"/>
    <property type="molecule type" value="Genomic_DNA"/>
</dbReference>